<feature type="repeat" description="WD" evidence="2">
    <location>
        <begin position="970"/>
        <end position="1010"/>
    </location>
</feature>
<dbReference type="SUPFAM" id="SSF50978">
    <property type="entry name" value="WD40 repeat-like"/>
    <property type="match status" value="1"/>
</dbReference>
<dbReference type="GeneID" id="81371673"/>
<feature type="repeat" description="WD" evidence="2">
    <location>
        <begin position="1198"/>
        <end position="1239"/>
    </location>
</feature>
<dbReference type="Gene3D" id="3.40.50.300">
    <property type="entry name" value="P-loop containing nucleotide triphosphate hydrolases"/>
    <property type="match status" value="1"/>
</dbReference>
<name>A0A9W9W088_9EURO</name>
<sequence length="1363" mass="154124">MAEDKLRKRFKALFRKDNPDKHILAIKDEGSDSPSSSVHSVAPPTCAATSDPSTQPTVEQLTWDAEHVEISLWDKAYDSLRDEKPELISLYEDLLSRVLANAKEAKSKSQPSQVNDASDISNEIPQHDAIARQEKLSQVTKLGLQHVEDRTVKITILGHKIILREAASNVAVAVKWAQEFVKDAIKDVPYAPAVMAGITLILPLLKNPATVEAANNEGFTYVTSQMRYYIAMEGLLLPDITADVKADLTERVIDLYKSIIDFQLQSVIRFYRGRTKNYFRSLFKYDDWTSMLKNIRNSETELRDKLEQVASRASIQLLDKLSREAHESRQELANILSEIQELVKISRGVAKQWSEAENRRCRETLQATDPSLDKARIEESKGGLLKDCYSWILEHEDFKRWRVGNDGQMLWIKGDPGKGKTMLLCGIIDELSKPGSEHNIISYFFCQATHDTINNAASVLRGLIYMLVRQQPSLLDHIRDTSFEGLNAWTALSRAFSKILEDIESDNTFLIIDALDECVTGLDSLLSFISQKSAEHPKVKWIVSSRNWPRIDKDIEEAADIKLLLELNESSVSVAVERFTKYKVKWLAERNKYSTETRAFVHKYLLSNSRGTFLWVALVCKELSSIDRWNVQKRIVEFPPDLDELYKRMFSQVCQSDNAQICMAILGVISMVYRPLDLEELITLVELPGEIRDDYEAIEQIIRLCGSFLTLGAHTVSLVHQSAKDFLSSRASSQLYPDGMEIIHHAIFLRSLRTISHVLKEDIYDLKDPAFDILDLEAYNPDPLAPVKYACIHWIDHLLGWKLEKSALGQTDHNLIEMFFKKDLLHWLEALSLIRSLPGGIDSMVRLQDLIKGDTGLSQLSNRVQDASRFMIYHRQIIDQHPLQIYTSSLIFSPMQSITKNQFKPSSLIIGSPAMEQNWSSCLLTIENTKDCSASLENIAWSPDGTQIASQDDINVKIWNSTTGQCTATLRGHGDQIVSLAWSQDGRLASACQAGEVRIWNTITNQCSKIFKGEDGYLFSLVWSPDGSQIARATIPTSWTINYPMLKTIDWRQEGTVWDTITGEELSNAKPFLSLGWSMDKFLTISPLGVDGVSIQEFATGQEVCILKDTLDQEYSSTPFEKVFWGQDQIAINHHTHLNVWDIKTCTLVSTVRYLFGDMSSPLATVSWSQHGIWIASGSEAKTSVFVWDEISDQETMLFKHIDPTYTLLWSPDCTRLATCSQDGTIRVWDSAAGSSAAVAISPTLDLHPESVEMLKWSPNLQYLASSSPLANDTEGSHWTNWTTFKIWDSSTSQCLLNRESVGRYFWSFDGNRIALLTKHGIEVHNFENAQYKSTSTSPDSHPLPTKSSVRIVTWLGHTMETR</sequence>
<proteinExistence type="predicted"/>
<dbReference type="Pfam" id="PF22939">
    <property type="entry name" value="WHD_GPIID"/>
    <property type="match status" value="1"/>
</dbReference>
<dbReference type="InterPro" id="IPR031359">
    <property type="entry name" value="NACHT_N"/>
</dbReference>
<dbReference type="RefSeq" id="XP_056488244.1">
    <property type="nucleotide sequence ID" value="XM_056632693.1"/>
</dbReference>
<dbReference type="InterPro" id="IPR007111">
    <property type="entry name" value="NACHT_NTPase"/>
</dbReference>
<dbReference type="Pfam" id="PF00400">
    <property type="entry name" value="WD40"/>
    <property type="match status" value="2"/>
</dbReference>
<dbReference type="PROSITE" id="PS50082">
    <property type="entry name" value="WD_REPEATS_2"/>
    <property type="match status" value="2"/>
</dbReference>
<keyword evidence="1" id="KW-0677">Repeat</keyword>
<dbReference type="Gene3D" id="2.130.10.10">
    <property type="entry name" value="YVTN repeat-like/Quinoprotein amine dehydrogenase"/>
    <property type="match status" value="2"/>
</dbReference>
<evidence type="ECO:0000313" key="6">
    <source>
        <dbReference type="EMBL" id="KAJ5392566.1"/>
    </source>
</evidence>
<dbReference type="Pfam" id="PF24883">
    <property type="entry name" value="NPHP3_N"/>
    <property type="match status" value="1"/>
</dbReference>
<dbReference type="InterPro" id="IPR036322">
    <property type="entry name" value="WD40_repeat_dom_sf"/>
</dbReference>
<protein>
    <submittedName>
        <fullName evidence="6">NACHT-domain-containing protein</fullName>
    </submittedName>
</protein>
<evidence type="ECO:0000259" key="5">
    <source>
        <dbReference type="PROSITE" id="PS50837"/>
    </source>
</evidence>
<dbReference type="PANTHER" id="PTHR10039:SF14">
    <property type="entry name" value="NACHT DOMAIN-CONTAINING PROTEIN"/>
    <property type="match status" value="1"/>
</dbReference>
<evidence type="ECO:0000256" key="1">
    <source>
        <dbReference type="ARBA" id="ARBA00022737"/>
    </source>
</evidence>
<dbReference type="InterPro" id="IPR027417">
    <property type="entry name" value="P-loop_NTPase"/>
</dbReference>
<feature type="coiled-coil region" evidence="3">
    <location>
        <begin position="292"/>
        <end position="338"/>
    </location>
</feature>
<accession>A0A9W9W088</accession>
<keyword evidence="7" id="KW-1185">Reference proteome</keyword>
<dbReference type="Pfam" id="PF17100">
    <property type="entry name" value="NACHT_N"/>
    <property type="match status" value="1"/>
</dbReference>
<keyword evidence="3" id="KW-0175">Coiled coil</keyword>
<dbReference type="OrthoDB" id="538223at2759"/>
<dbReference type="Proteomes" id="UP001147747">
    <property type="component" value="Unassembled WGS sequence"/>
</dbReference>
<dbReference type="InterPro" id="IPR001680">
    <property type="entry name" value="WD40_rpt"/>
</dbReference>
<feature type="compositionally biased region" description="Low complexity" evidence="4">
    <location>
        <begin position="32"/>
        <end position="44"/>
    </location>
</feature>
<dbReference type="InterPro" id="IPR054471">
    <property type="entry name" value="GPIID_WHD"/>
</dbReference>
<dbReference type="InterPro" id="IPR015943">
    <property type="entry name" value="WD40/YVTN_repeat-like_dom_sf"/>
</dbReference>
<evidence type="ECO:0000256" key="4">
    <source>
        <dbReference type="SAM" id="MobiDB-lite"/>
    </source>
</evidence>
<dbReference type="PROSITE" id="PS50837">
    <property type="entry name" value="NACHT"/>
    <property type="match status" value="1"/>
</dbReference>
<dbReference type="SUPFAM" id="SSF52540">
    <property type="entry name" value="P-loop containing nucleoside triphosphate hydrolases"/>
    <property type="match status" value="1"/>
</dbReference>
<keyword evidence="2" id="KW-0853">WD repeat</keyword>
<feature type="region of interest" description="Disordered" evidence="4">
    <location>
        <begin position="25"/>
        <end position="55"/>
    </location>
</feature>
<dbReference type="EMBL" id="JAPZBU010000008">
    <property type="protein sequence ID" value="KAJ5392566.1"/>
    <property type="molecule type" value="Genomic_DNA"/>
</dbReference>
<organism evidence="6 7">
    <name type="scientific">Penicillium cosmopolitanum</name>
    <dbReference type="NCBI Taxonomy" id="1131564"/>
    <lineage>
        <taxon>Eukaryota</taxon>
        <taxon>Fungi</taxon>
        <taxon>Dikarya</taxon>
        <taxon>Ascomycota</taxon>
        <taxon>Pezizomycotina</taxon>
        <taxon>Eurotiomycetes</taxon>
        <taxon>Eurotiomycetidae</taxon>
        <taxon>Eurotiales</taxon>
        <taxon>Aspergillaceae</taxon>
        <taxon>Penicillium</taxon>
    </lineage>
</organism>
<feature type="domain" description="NACHT" evidence="5">
    <location>
        <begin position="408"/>
        <end position="546"/>
    </location>
</feature>
<dbReference type="PANTHER" id="PTHR10039">
    <property type="entry name" value="AMELOGENIN"/>
    <property type="match status" value="1"/>
</dbReference>
<dbReference type="PROSITE" id="PS50294">
    <property type="entry name" value="WD_REPEATS_REGION"/>
    <property type="match status" value="2"/>
</dbReference>
<evidence type="ECO:0000256" key="3">
    <source>
        <dbReference type="SAM" id="Coils"/>
    </source>
</evidence>
<reference evidence="6" key="1">
    <citation type="submission" date="2022-12" db="EMBL/GenBank/DDBJ databases">
        <authorList>
            <person name="Petersen C."/>
        </authorList>
    </citation>
    <scope>NUCLEOTIDE SEQUENCE</scope>
    <source>
        <strain evidence="6">IBT 29677</strain>
    </source>
</reference>
<dbReference type="InterPro" id="IPR056884">
    <property type="entry name" value="NPHP3-like_N"/>
</dbReference>
<gene>
    <name evidence="6" type="ORF">N7509_008056</name>
</gene>
<comment type="caution">
    <text evidence="6">The sequence shown here is derived from an EMBL/GenBank/DDBJ whole genome shotgun (WGS) entry which is preliminary data.</text>
</comment>
<reference evidence="6" key="2">
    <citation type="journal article" date="2023" name="IMA Fungus">
        <title>Comparative genomic study of the Penicillium genus elucidates a diverse pangenome and 15 lateral gene transfer events.</title>
        <authorList>
            <person name="Petersen C."/>
            <person name="Sorensen T."/>
            <person name="Nielsen M.R."/>
            <person name="Sondergaard T.E."/>
            <person name="Sorensen J.L."/>
            <person name="Fitzpatrick D.A."/>
            <person name="Frisvad J.C."/>
            <person name="Nielsen K.L."/>
        </authorList>
    </citation>
    <scope>NUCLEOTIDE SEQUENCE</scope>
    <source>
        <strain evidence="6">IBT 29677</strain>
    </source>
</reference>
<evidence type="ECO:0000313" key="7">
    <source>
        <dbReference type="Proteomes" id="UP001147747"/>
    </source>
</evidence>
<dbReference type="SMART" id="SM00320">
    <property type="entry name" value="WD40"/>
    <property type="match status" value="6"/>
</dbReference>
<evidence type="ECO:0000256" key="2">
    <source>
        <dbReference type="PROSITE-ProRule" id="PRU00221"/>
    </source>
</evidence>